<organism evidence="1 2">
    <name type="scientific">Colletotrichum noveboracense</name>
    <dbReference type="NCBI Taxonomy" id="2664923"/>
    <lineage>
        <taxon>Eukaryota</taxon>
        <taxon>Fungi</taxon>
        <taxon>Dikarya</taxon>
        <taxon>Ascomycota</taxon>
        <taxon>Pezizomycotina</taxon>
        <taxon>Sordariomycetes</taxon>
        <taxon>Hypocreomycetidae</taxon>
        <taxon>Glomerellales</taxon>
        <taxon>Glomerellaceae</taxon>
        <taxon>Colletotrichum</taxon>
        <taxon>Colletotrichum gloeosporioides species complex</taxon>
    </lineage>
</organism>
<evidence type="ECO:0000313" key="2">
    <source>
        <dbReference type="Proteomes" id="UP001152533"/>
    </source>
</evidence>
<keyword evidence="2" id="KW-1185">Reference proteome</keyword>
<protein>
    <submittedName>
        <fullName evidence="1">Uncharacterized protein</fullName>
    </submittedName>
</protein>
<reference evidence="1" key="1">
    <citation type="submission" date="2022-08" db="EMBL/GenBank/DDBJ databases">
        <authorList>
            <person name="Giroux E."/>
            <person name="Giroux E."/>
        </authorList>
    </citation>
    <scope>NUCLEOTIDE SEQUENCE</scope>
    <source>
        <strain evidence="1">H1091258</strain>
    </source>
</reference>
<dbReference type="EMBL" id="CAMGZC010000045">
    <property type="protein sequence ID" value="CAI0642213.1"/>
    <property type="molecule type" value="Genomic_DNA"/>
</dbReference>
<dbReference type="AlphaFoldDB" id="A0A9W4RIY9"/>
<gene>
    <name evidence="1" type="ORF">CGXH109_LOCUS11967</name>
</gene>
<proteinExistence type="predicted"/>
<comment type="caution">
    <text evidence="1">The sequence shown here is derived from an EMBL/GenBank/DDBJ whole genome shotgun (WGS) entry which is preliminary data.</text>
</comment>
<name>A0A9W4RIY9_9PEZI</name>
<sequence>MAYYRICTPTTPRRSTGAPSPAACFMRLPPPRPFLLFTTLTLCLADHESREAEEGVPRTRYLEEMRNWQVTEYERRVTAEDANRRYFQSSRSHPRERKPSAVRFFGETTFIYNPRKSISEINIAGYELVGFFTSQMTEDEVMKARRRVYKRPEDF</sequence>
<dbReference type="Proteomes" id="UP001152533">
    <property type="component" value="Unassembled WGS sequence"/>
</dbReference>
<evidence type="ECO:0000313" key="1">
    <source>
        <dbReference type="EMBL" id="CAI0642213.1"/>
    </source>
</evidence>
<accession>A0A9W4RIY9</accession>